<dbReference type="PANTHER" id="PTHR13271">
    <property type="entry name" value="UNCHARACTERIZED PUTATIVE METHYLTRANSFERASE"/>
    <property type="match status" value="1"/>
</dbReference>
<protein>
    <recommendedName>
        <fullName evidence="4">protein-histidine N-methyltransferase</fullName>
        <ecNumber evidence="4">2.1.1.85</ecNumber>
    </recommendedName>
</protein>
<name>A0AAV8YTC1_9CUCU</name>
<gene>
    <name evidence="6" type="ORF">NQ314_006992</name>
</gene>
<keyword evidence="3 4" id="KW-0949">S-adenosyl-L-methionine</keyword>
<comment type="caution">
    <text evidence="6">The sequence shown here is derived from an EMBL/GenBank/DDBJ whole genome shotgun (WGS) entry which is preliminary data.</text>
</comment>
<dbReference type="Gene3D" id="3.90.1410.10">
    <property type="entry name" value="set domain protein methyltransferase, domain 1"/>
    <property type="match status" value="1"/>
</dbReference>
<evidence type="ECO:0000256" key="2">
    <source>
        <dbReference type="ARBA" id="ARBA00022679"/>
    </source>
</evidence>
<dbReference type="Proteomes" id="UP001162156">
    <property type="component" value="Unassembled WGS sequence"/>
</dbReference>
<dbReference type="EC" id="2.1.1.85" evidence="4"/>
<proteinExistence type="inferred from homology"/>
<dbReference type="EMBL" id="JANEYF010001893">
    <property type="protein sequence ID" value="KAJ8954930.1"/>
    <property type="molecule type" value="Genomic_DNA"/>
</dbReference>
<keyword evidence="2 4" id="KW-0808">Transferase</keyword>
<dbReference type="InterPro" id="IPR050600">
    <property type="entry name" value="SETD3_SETD6_MTase"/>
</dbReference>
<dbReference type="AlphaFoldDB" id="A0AAV8YTC1"/>
<comment type="catalytic activity">
    <reaction evidence="4">
        <text>L-histidyl-[protein] + S-adenosyl-L-methionine = N(tele)-methyl-L-histidyl-[protein] + S-adenosyl-L-homocysteine + H(+)</text>
        <dbReference type="Rhea" id="RHEA:19369"/>
        <dbReference type="Rhea" id="RHEA-COMP:9745"/>
        <dbReference type="Rhea" id="RHEA-COMP:11600"/>
        <dbReference type="ChEBI" id="CHEBI:15378"/>
        <dbReference type="ChEBI" id="CHEBI:16367"/>
        <dbReference type="ChEBI" id="CHEBI:29979"/>
        <dbReference type="ChEBI" id="CHEBI:57856"/>
        <dbReference type="ChEBI" id="CHEBI:59789"/>
        <dbReference type="EC" id="2.1.1.85"/>
    </reaction>
</comment>
<keyword evidence="7" id="KW-1185">Reference proteome</keyword>
<dbReference type="PANTHER" id="PTHR13271:SF47">
    <property type="entry name" value="ACTIN-HISTIDINE N-METHYLTRANSFERASE"/>
    <property type="match status" value="1"/>
</dbReference>
<dbReference type="PROSITE" id="PS51565">
    <property type="entry name" value="SAM_MT85_SETD3"/>
    <property type="match status" value="1"/>
</dbReference>
<dbReference type="SUPFAM" id="SSF82199">
    <property type="entry name" value="SET domain"/>
    <property type="match status" value="1"/>
</dbReference>
<dbReference type="InterPro" id="IPR046341">
    <property type="entry name" value="SET_dom_sf"/>
</dbReference>
<keyword evidence="1 4" id="KW-0489">Methyltransferase</keyword>
<dbReference type="GO" id="GO:0016279">
    <property type="term" value="F:protein-lysine N-methyltransferase activity"/>
    <property type="evidence" value="ECO:0007669"/>
    <property type="project" value="TreeGrafter"/>
</dbReference>
<sequence length="253" mass="29336">MGRKGQGHKPRHEVNIKNQRNLSNQEKEIIENVDKLLRISTIPQQPNVLKALENQREISLITDKLKDLEINKDSRNSVGNRATTATIDNFVKWVNENGAELKGCTITEFKGFELGLKVNTDIPQSSLVIAVPRKLMLSIETARKSELKDLMEKDQILKNMHNVALAIFLLVEKFKKNSFWKAYIDILPSTYSTVLYFTMDDLEELKGSPTLEIALRQIKSIARQYAYFHKLFHSSEDSVSRLMRDRFTYEEYW</sequence>
<accession>A0AAV8YTC1</accession>
<evidence type="ECO:0000256" key="4">
    <source>
        <dbReference type="PROSITE-ProRule" id="PRU00898"/>
    </source>
</evidence>
<feature type="region of interest" description="Disordered" evidence="5">
    <location>
        <begin position="1"/>
        <end position="20"/>
    </location>
</feature>
<organism evidence="6 7">
    <name type="scientific">Rhamnusium bicolor</name>
    <dbReference type="NCBI Taxonomy" id="1586634"/>
    <lineage>
        <taxon>Eukaryota</taxon>
        <taxon>Metazoa</taxon>
        <taxon>Ecdysozoa</taxon>
        <taxon>Arthropoda</taxon>
        <taxon>Hexapoda</taxon>
        <taxon>Insecta</taxon>
        <taxon>Pterygota</taxon>
        <taxon>Neoptera</taxon>
        <taxon>Endopterygota</taxon>
        <taxon>Coleoptera</taxon>
        <taxon>Polyphaga</taxon>
        <taxon>Cucujiformia</taxon>
        <taxon>Chrysomeloidea</taxon>
        <taxon>Cerambycidae</taxon>
        <taxon>Lepturinae</taxon>
        <taxon>Rhagiini</taxon>
        <taxon>Rhamnusium</taxon>
    </lineage>
</organism>
<comment type="similarity">
    <text evidence="4">Belongs to the class V-like SAM-binding methyltransferase superfamily. SETD3 actin-histidine methyltransferase family.</text>
</comment>
<evidence type="ECO:0000256" key="3">
    <source>
        <dbReference type="ARBA" id="ARBA00022691"/>
    </source>
</evidence>
<dbReference type="GO" id="GO:0032259">
    <property type="term" value="P:methylation"/>
    <property type="evidence" value="ECO:0007669"/>
    <property type="project" value="UniProtKB-KW"/>
</dbReference>
<evidence type="ECO:0000313" key="7">
    <source>
        <dbReference type="Proteomes" id="UP001162156"/>
    </source>
</evidence>
<evidence type="ECO:0000313" key="6">
    <source>
        <dbReference type="EMBL" id="KAJ8954930.1"/>
    </source>
</evidence>
<evidence type="ECO:0000256" key="5">
    <source>
        <dbReference type="SAM" id="MobiDB-lite"/>
    </source>
</evidence>
<reference evidence="6" key="1">
    <citation type="journal article" date="2023" name="Insect Mol. Biol.">
        <title>Genome sequencing provides insights into the evolution of gene families encoding plant cell wall-degrading enzymes in longhorned beetles.</title>
        <authorList>
            <person name="Shin N.R."/>
            <person name="Okamura Y."/>
            <person name="Kirsch R."/>
            <person name="Pauchet Y."/>
        </authorList>
    </citation>
    <scope>NUCLEOTIDE SEQUENCE</scope>
    <source>
        <strain evidence="6">RBIC_L_NR</strain>
    </source>
</reference>
<dbReference type="GO" id="GO:0018064">
    <property type="term" value="F:protein-L-histidine N-tele-methyltransferase activity"/>
    <property type="evidence" value="ECO:0007669"/>
    <property type="project" value="UniProtKB-EC"/>
</dbReference>
<dbReference type="InterPro" id="IPR025785">
    <property type="entry name" value="SETD3"/>
</dbReference>
<feature type="compositionally biased region" description="Basic residues" evidence="5">
    <location>
        <begin position="1"/>
        <end position="11"/>
    </location>
</feature>
<evidence type="ECO:0000256" key="1">
    <source>
        <dbReference type="ARBA" id="ARBA00022603"/>
    </source>
</evidence>